<dbReference type="AlphaFoldDB" id="A0A9P1EKY8"/>
<dbReference type="InterPro" id="IPR036093">
    <property type="entry name" value="NAC_dom_sf"/>
</dbReference>
<gene>
    <name evidence="6" type="ORF">CEURO_LOCUS19237</name>
</gene>
<accession>A0A9P1EKY8</accession>
<proteinExistence type="predicted"/>
<keyword evidence="2" id="KW-0238">DNA-binding</keyword>
<dbReference type="EMBL" id="CAMAPE010000054">
    <property type="protein sequence ID" value="CAH9111402.1"/>
    <property type="molecule type" value="Genomic_DNA"/>
</dbReference>
<evidence type="ECO:0000256" key="4">
    <source>
        <dbReference type="ARBA" id="ARBA00023242"/>
    </source>
</evidence>
<sequence length="257" mass="29396">MEAGGRWMMDDTAASRGGDDNNHQFFLGVGYRFVPTDEELVDYFLRRKIMGLPIIHPIIRHTINIYETHPRDILCKYGTVGEDACYFFVKQSNKSRKRRCRKAGNGYWRTSGSHPVLDGSGKKEIGSKKTFAFHQGFPEKGGFKGVKTDWLMHEFSLNHGDDNNNNIGDDYVLVRIYYHKKKNGNGKEKDYKELNNFTTPWHHDEHLLLPAPANNMEPFTGLEVETMSSDKDILRWLEHCMLGDSDPAEPLLPAVGC</sequence>
<evidence type="ECO:0000313" key="7">
    <source>
        <dbReference type="Proteomes" id="UP001152484"/>
    </source>
</evidence>
<organism evidence="6 7">
    <name type="scientific">Cuscuta europaea</name>
    <name type="common">European dodder</name>
    <dbReference type="NCBI Taxonomy" id="41803"/>
    <lineage>
        <taxon>Eukaryota</taxon>
        <taxon>Viridiplantae</taxon>
        <taxon>Streptophyta</taxon>
        <taxon>Embryophyta</taxon>
        <taxon>Tracheophyta</taxon>
        <taxon>Spermatophyta</taxon>
        <taxon>Magnoliopsida</taxon>
        <taxon>eudicotyledons</taxon>
        <taxon>Gunneridae</taxon>
        <taxon>Pentapetalae</taxon>
        <taxon>asterids</taxon>
        <taxon>lamiids</taxon>
        <taxon>Solanales</taxon>
        <taxon>Convolvulaceae</taxon>
        <taxon>Cuscuteae</taxon>
        <taxon>Cuscuta</taxon>
        <taxon>Cuscuta subgen. Cuscuta</taxon>
    </lineage>
</organism>
<dbReference type="PANTHER" id="PTHR31719">
    <property type="entry name" value="NAC TRANSCRIPTION FACTOR 56"/>
    <property type="match status" value="1"/>
</dbReference>
<evidence type="ECO:0000313" key="6">
    <source>
        <dbReference type="EMBL" id="CAH9111402.1"/>
    </source>
</evidence>
<name>A0A9P1EKY8_CUSEU</name>
<dbReference type="SUPFAM" id="SSF101941">
    <property type="entry name" value="NAC domain"/>
    <property type="match status" value="1"/>
</dbReference>
<dbReference type="OrthoDB" id="1321857at2759"/>
<dbReference type="InterPro" id="IPR003441">
    <property type="entry name" value="NAC-dom"/>
</dbReference>
<keyword evidence="7" id="KW-1185">Reference proteome</keyword>
<dbReference type="Proteomes" id="UP001152484">
    <property type="component" value="Unassembled WGS sequence"/>
</dbReference>
<dbReference type="GO" id="GO:0006355">
    <property type="term" value="P:regulation of DNA-templated transcription"/>
    <property type="evidence" value="ECO:0007669"/>
    <property type="project" value="InterPro"/>
</dbReference>
<dbReference type="PANTHER" id="PTHR31719:SF94">
    <property type="entry name" value="PROTEIN ATAF2"/>
    <property type="match status" value="1"/>
</dbReference>
<evidence type="ECO:0000259" key="5">
    <source>
        <dbReference type="PROSITE" id="PS51005"/>
    </source>
</evidence>
<evidence type="ECO:0000256" key="1">
    <source>
        <dbReference type="ARBA" id="ARBA00023015"/>
    </source>
</evidence>
<keyword evidence="3" id="KW-0804">Transcription</keyword>
<reference evidence="6" key="1">
    <citation type="submission" date="2022-07" db="EMBL/GenBank/DDBJ databases">
        <authorList>
            <person name="Macas J."/>
            <person name="Novak P."/>
            <person name="Neumann P."/>
        </authorList>
    </citation>
    <scope>NUCLEOTIDE SEQUENCE</scope>
</reference>
<dbReference type="PROSITE" id="PS51005">
    <property type="entry name" value="NAC"/>
    <property type="match status" value="1"/>
</dbReference>
<evidence type="ECO:0000256" key="2">
    <source>
        <dbReference type="ARBA" id="ARBA00023125"/>
    </source>
</evidence>
<keyword evidence="1" id="KW-0805">Transcription regulation</keyword>
<dbReference type="Pfam" id="PF02365">
    <property type="entry name" value="NAM"/>
    <property type="match status" value="1"/>
</dbReference>
<protein>
    <recommendedName>
        <fullName evidence="5">NAC domain-containing protein</fullName>
    </recommendedName>
</protein>
<dbReference type="Gene3D" id="2.170.150.80">
    <property type="entry name" value="NAC domain"/>
    <property type="match status" value="1"/>
</dbReference>
<keyword evidence="4" id="KW-0539">Nucleus</keyword>
<feature type="domain" description="NAC" evidence="5">
    <location>
        <begin position="27"/>
        <end position="179"/>
    </location>
</feature>
<comment type="caution">
    <text evidence="6">The sequence shown here is derived from an EMBL/GenBank/DDBJ whole genome shotgun (WGS) entry which is preliminary data.</text>
</comment>
<evidence type="ECO:0000256" key="3">
    <source>
        <dbReference type="ARBA" id="ARBA00023163"/>
    </source>
</evidence>
<dbReference type="GO" id="GO:0003677">
    <property type="term" value="F:DNA binding"/>
    <property type="evidence" value="ECO:0007669"/>
    <property type="project" value="UniProtKB-KW"/>
</dbReference>